<feature type="domain" description="Nucleoside phosphorylase" evidence="6">
    <location>
        <begin position="4"/>
        <end position="228"/>
    </location>
</feature>
<dbReference type="GO" id="GO:0005829">
    <property type="term" value="C:cytosol"/>
    <property type="evidence" value="ECO:0007669"/>
    <property type="project" value="TreeGrafter"/>
</dbReference>
<reference evidence="7 8" key="1">
    <citation type="journal article" date="2019" name="Anaerobe">
        <title>Detection of Robinsoniella peoriensis in multiple bone samples of a trauma patient.</title>
        <authorList>
            <person name="Schrottner P."/>
            <person name="Hartwich K."/>
            <person name="Bunk B."/>
            <person name="Schober I."/>
            <person name="Helbig S."/>
            <person name="Rudolph W.W."/>
            <person name="Gunzer F."/>
        </authorList>
    </citation>
    <scope>NUCLEOTIDE SEQUENCE [LARGE SCALE GENOMIC DNA]</scope>
    <source>
        <strain evidence="7 8">DSM 106044</strain>
    </source>
</reference>
<dbReference type="PANTHER" id="PTHR46832:SF1">
    <property type="entry name" value="5'-METHYLTHIOADENOSINE_S-ADENOSYLHOMOCYSTEINE NUCLEOSIDASE"/>
    <property type="match status" value="1"/>
</dbReference>
<evidence type="ECO:0000256" key="4">
    <source>
        <dbReference type="ARBA" id="ARBA00022801"/>
    </source>
</evidence>
<evidence type="ECO:0000256" key="2">
    <source>
        <dbReference type="ARBA" id="ARBA00011974"/>
    </source>
</evidence>
<dbReference type="CDD" id="cd09008">
    <property type="entry name" value="MTAN"/>
    <property type="match status" value="1"/>
</dbReference>
<sequence length="233" mass="25081">MNIIGIIGAMDVEVDALKKEMENKTVTVKAGMEFCQGILKGQNVVIVRSGIGKVNAAVCTQILVDVFHITRVINTGIAGSLNAGIEIGDVVIATDLVHHDMDATNFGYPLGQIPQLDVFAFAADKEISEIAAKACQEANPDIQVFRGRIVSGDQFISNKEVKNKITDNFQAYCTEMEGAAIAQTAYLNKIPFAVVRAISDKSDDSATMDYPTFEAKAAQHSVNLVKKLMEALG</sequence>
<dbReference type="UniPathway" id="UPA00904">
    <property type="reaction ID" value="UER00871"/>
</dbReference>
<keyword evidence="5" id="KW-0486">Methionine biosynthesis</keyword>
<evidence type="ECO:0000313" key="7">
    <source>
        <dbReference type="EMBL" id="TLC99790.1"/>
    </source>
</evidence>
<keyword evidence="3" id="KW-0028">Amino-acid biosynthesis</keyword>
<dbReference type="AlphaFoldDB" id="A0A4U8Q4S4"/>
<evidence type="ECO:0000259" key="6">
    <source>
        <dbReference type="Pfam" id="PF01048"/>
    </source>
</evidence>
<dbReference type="PANTHER" id="PTHR46832">
    <property type="entry name" value="5'-METHYLTHIOADENOSINE/S-ADENOSYLHOMOCYSTEINE NUCLEOSIDASE"/>
    <property type="match status" value="1"/>
</dbReference>
<evidence type="ECO:0000313" key="8">
    <source>
        <dbReference type="Proteomes" id="UP000306509"/>
    </source>
</evidence>
<dbReference type="Proteomes" id="UP000306509">
    <property type="component" value="Unassembled WGS sequence"/>
</dbReference>
<dbReference type="NCBIfam" id="NF004079">
    <property type="entry name" value="PRK05584.1"/>
    <property type="match status" value="1"/>
</dbReference>
<dbReference type="GO" id="GO:0009164">
    <property type="term" value="P:nucleoside catabolic process"/>
    <property type="evidence" value="ECO:0007669"/>
    <property type="project" value="InterPro"/>
</dbReference>
<comment type="caution">
    <text evidence="7">The sequence shown here is derived from an EMBL/GenBank/DDBJ whole genome shotgun (WGS) entry which is preliminary data.</text>
</comment>
<keyword evidence="7" id="KW-0326">Glycosidase</keyword>
<dbReference type="GO" id="GO:0019509">
    <property type="term" value="P:L-methionine salvage from methylthioadenosine"/>
    <property type="evidence" value="ECO:0007669"/>
    <property type="project" value="UniProtKB-UniPathway"/>
</dbReference>
<dbReference type="RefSeq" id="WP_047834945.1">
    <property type="nucleotide sequence ID" value="NZ_CAUSDN010000001.1"/>
</dbReference>
<dbReference type="Gene3D" id="3.40.50.1580">
    <property type="entry name" value="Nucleoside phosphorylase domain"/>
    <property type="match status" value="1"/>
</dbReference>
<dbReference type="InterPro" id="IPR010049">
    <property type="entry name" value="MTA_SAH_Nsdase"/>
</dbReference>
<keyword evidence="4 7" id="KW-0378">Hydrolase</keyword>
<comment type="pathway">
    <text evidence="1">Amino-acid biosynthesis; L-methionine biosynthesis via salvage pathway; S-methyl-5-thio-alpha-D-ribose 1-phosphate from S-methyl-5'-thioadenosine (hydrolase route): step 1/2.</text>
</comment>
<dbReference type="SUPFAM" id="SSF53167">
    <property type="entry name" value="Purine and uridine phosphorylases"/>
    <property type="match status" value="1"/>
</dbReference>
<name>A0A4U8Q4S4_9FIRM</name>
<dbReference type="Pfam" id="PF01048">
    <property type="entry name" value="PNP_UDP_1"/>
    <property type="match status" value="1"/>
</dbReference>
<dbReference type="GO" id="GO:0008782">
    <property type="term" value="F:adenosylhomocysteine nucleosidase activity"/>
    <property type="evidence" value="ECO:0007669"/>
    <property type="project" value="UniProtKB-EC"/>
</dbReference>
<keyword evidence="8" id="KW-1185">Reference proteome</keyword>
<organism evidence="7 8">
    <name type="scientific">Robinsoniella peoriensis</name>
    <dbReference type="NCBI Taxonomy" id="180332"/>
    <lineage>
        <taxon>Bacteria</taxon>
        <taxon>Bacillati</taxon>
        <taxon>Bacillota</taxon>
        <taxon>Clostridia</taxon>
        <taxon>Lachnospirales</taxon>
        <taxon>Lachnospiraceae</taxon>
        <taxon>Robinsoniella</taxon>
    </lineage>
</organism>
<accession>A0A4U8Q4S4</accession>
<evidence type="ECO:0000256" key="1">
    <source>
        <dbReference type="ARBA" id="ARBA00004945"/>
    </source>
</evidence>
<dbReference type="STRING" id="180332.GCA_000797495_01180"/>
<dbReference type="EC" id="3.2.2.9" evidence="2"/>
<gene>
    <name evidence="7" type="primary">mtnN</name>
    <name evidence="7" type="ORF">DSM106044_03431</name>
</gene>
<dbReference type="EMBL" id="QGQD01000066">
    <property type="protein sequence ID" value="TLC99790.1"/>
    <property type="molecule type" value="Genomic_DNA"/>
</dbReference>
<proteinExistence type="predicted"/>
<dbReference type="GO" id="GO:0008930">
    <property type="term" value="F:methylthioadenosine nucleosidase activity"/>
    <property type="evidence" value="ECO:0007669"/>
    <property type="project" value="InterPro"/>
</dbReference>
<evidence type="ECO:0000256" key="3">
    <source>
        <dbReference type="ARBA" id="ARBA00022605"/>
    </source>
</evidence>
<dbReference type="GO" id="GO:0019284">
    <property type="term" value="P:L-methionine salvage from S-adenosylmethionine"/>
    <property type="evidence" value="ECO:0007669"/>
    <property type="project" value="TreeGrafter"/>
</dbReference>
<dbReference type="InterPro" id="IPR035994">
    <property type="entry name" value="Nucleoside_phosphorylase_sf"/>
</dbReference>
<dbReference type="NCBIfam" id="TIGR01704">
    <property type="entry name" value="MTA_SAH-Nsdase"/>
    <property type="match status" value="1"/>
</dbReference>
<dbReference type="InterPro" id="IPR000845">
    <property type="entry name" value="Nucleoside_phosphorylase_d"/>
</dbReference>
<protein>
    <recommendedName>
        <fullName evidence="2">adenosylhomocysteine nucleosidase</fullName>
        <ecNumber evidence="2">3.2.2.9</ecNumber>
    </recommendedName>
</protein>
<evidence type="ECO:0000256" key="5">
    <source>
        <dbReference type="ARBA" id="ARBA00023167"/>
    </source>
</evidence>